<dbReference type="AlphaFoldDB" id="A0A0T5Z828"/>
<dbReference type="EMBL" id="LMXI01000216">
    <property type="protein sequence ID" value="KRT59058.1"/>
    <property type="molecule type" value="Genomic_DNA"/>
</dbReference>
<evidence type="ECO:0000313" key="2">
    <source>
        <dbReference type="Proteomes" id="UP000051276"/>
    </source>
</evidence>
<name>A0A0T5Z828_9GAMM</name>
<organism evidence="1 2">
    <name type="scientific">endosymbiont of Ridgeia piscesae</name>
    <dbReference type="NCBI Taxonomy" id="54398"/>
    <lineage>
        <taxon>Bacteria</taxon>
        <taxon>Pseudomonadati</taxon>
        <taxon>Pseudomonadota</taxon>
        <taxon>Gammaproteobacteria</taxon>
        <taxon>sulfur-oxidizing symbionts</taxon>
    </lineage>
</organism>
<evidence type="ECO:0000313" key="1">
    <source>
        <dbReference type="EMBL" id="KRT59058.1"/>
    </source>
</evidence>
<gene>
    <name evidence="1" type="ORF">Ga0076813_14783</name>
</gene>
<comment type="caution">
    <text evidence="1">The sequence shown here is derived from an EMBL/GenBank/DDBJ whole genome shotgun (WGS) entry which is preliminary data.</text>
</comment>
<dbReference type="Proteomes" id="UP000051276">
    <property type="component" value="Unassembled WGS sequence"/>
</dbReference>
<sequence>QVNGFVPNDNRLHYIFPFLITLFFYRSHGKQYTLPILSERLIAFANVYNNRSPSEGTLLKIGTKIEIIGKPPWTEKIKKIVDSIFSSSG</sequence>
<accession>A0A0T5Z828</accession>
<dbReference type="RefSeq" id="WP_233519369.1">
    <property type="nucleotide sequence ID" value="NZ_KQ556987.1"/>
</dbReference>
<proteinExistence type="predicted"/>
<protein>
    <submittedName>
        <fullName evidence="1">Uncharacterized protein</fullName>
    </submittedName>
</protein>
<reference evidence="1 2" key="1">
    <citation type="submission" date="2015-11" db="EMBL/GenBank/DDBJ databases">
        <title>The genome of Candidatus Endoriftia persephone in Ridgeia piscesae and population structure of the North Eastern Pacific vestimentiferan symbionts.</title>
        <authorList>
            <person name="Perez M."/>
            <person name="Juniper K.S."/>
        </authorList>
    </citation>
    <scope>NUCLEOTIDE SEQUENCE [LARGE SCALE GENOMIC DNA]</scope>
    <source>
        <strain evidence="1">Ind10</strain>
    </source>
</reference>
<feature type="non-terminal residue" evidence="1">
    <location>
        <position position="1"/>
    </location>
</feature>